<dbReference type="GO" id="GO:0051539">
    <property type="term" value="F:4 iron, 4 sulfur cluster binding"/>
    <property type="evidence" value="ECO:0007669"/>
    <property type="project" value="UniProtKB-KW"/>
</dbReference>
<feature type="non-terminal residue" evidence="3">
    <location>
        <position position="119"/>
    </location>
</feature>
<dbReference type="PANTHER" id="PTHR30544:SF5">
    <property type="entry name" value="RADICAL SAM CORE DOMAIN-CONTAINING PROTEIN"/>
    <property type="match status" value="1"/>
</dbReference>
<dbReference type="InterPro" id="IPR040072">
    <property type="entry name" value="Methyltransferase_A"/>
</dbReference>
<comment type="caution">
    <text evidence="3">The sequence shown here is derived from an EMBL/GenBank/DDBJ whole genome shotgun (WGS) entry which is preliminary data.</text>
</comment>
<dbReference type="Gene3D" id="3.20.20.70">
    <property type="entry name" value="Aldolase class I"/>
    <property type="match status" value="1"/>
</dbReference>
<dbReference type="InterPro" id="IPR013785">
    <property type="entry name" value="Aldolase_TIM"/>
</dbReference>
<sequence>MKHLPKSTPTEILNDPYGFTYKEMSEVIGEDKARALYTELYKQPFHKENLSISTKKVYKSSDTEKYVYELKDNRYIETVFIKRRDGGTVCVSTQVGCSVGCIFCESGRNGFVRNLTPSE</sequence>
<dbReference type="AlphaFoldDB" id="A0A9D2IIH0"/>
<proteinExistence type="predicted"/>
<dbReference type="Proteomes" id="UP000824025">
    <property type="component" value="Unassembled WGS sequence"/>
</dbReference>
<comment type="cofactor">
    <cofactor evidence="1">
        <name>[4Fe-4S] cluster</name>
        <dbReference type="ChEBI" id="CHEBI:49883"/>
    </cofactor>
</comment>
<dbReference type="GO" id="GO:0030488">
    <property type="term" value="P:tRNA methylation"/>
    <property type="evidence" value="ECO:0007669"/>
    <property type="project" value="TreeGrafter"/>
</dbReference>
<name>A0A9D2IIH0_9FIRM</name>
<keyword evidence="2" id="KW-0411">Iron-sulfur</keyword>
<keyword evidence="2" id="KW-0479">Metal-binding</keyword>
<reference evidence="3" key="1">
    <citation type="journal article" date="2021" name="PeerJ">
        <title>Extensive microbial diversity within the chicken gut microbiome revealed by metagenomics and culture.</title>
        <authorList>
            <person name="Gilroy R."/>
            <person name="Ravi A."/>
            <person name="Getino M."/>
            <person name="Pursley I."/>
            <person name="Horton D.L."/>
            <person name="Alikhan N.F."/>
            <person name="Baker D."/>
            <person name="Gharbi K."/>
            <person name="Hall N."/>
            <person name="Watson M."/>
            <person name="Adriaenssens E.M."/>
            <person name="Foster-Nyarko E."/>
            <person name="Jarju S."/>
            <person name="Secka A."/>
            <person name="Antonio M."/>
            <person name="Oren A."/>
            <person name="Chaudhuri R.R."/>
            <person name="La Ragione R."/>
            <person name="Hildebrand F."/>
            <person name="Pallen M.J."/>
        </authorList>
    </citation>
    <scope>NUCLEOTIDE SEQUENCE</scope>
    <source>
        <strain evidence="3">CHK192-19661</strain>
    </source>
</reference>
<evidence type="ECO:0000313" key="4">
    <source>
        <dbReference type="Proteomes" id="UP000824025"/>
    </source>
</evidence>
<accession>A0A9D2IIH0</accession>
<evidence type="ECO:0000256" key="1">
    <source>
        <dbReference type="ARBA" id="ARBA00001966"/>
    </source>
</evidence>
<keyword evidence="2" id="KW-0408">Iron</keyword>
<gene>
    <name evidence="3" type="ORF">H9726_07575</name>
</gene>
<reference evidence="3" key="2">
    <citation type="submission" date="2021-04" db="EMBL/GenBank/DDBJ databases">
        <authorList>
            <person name="Gilroy R."/>
        </authorList>
    </citation>
    <scope>NUCLEOTIDE SEQUENCE</scope>
    <source>
        <strain evidence="3">CHK192-19661</strain>
    </source>
</reference>
<organism evidence="3 4">
    <name type="scientific">Candidatus Borkfalkia avicola</name>
    <dbReference type="NCBI Taxonomy" id="2838503"/>
    <lineage>
        <taxon>Bacteria</taxon>
        <taxon>Bacillati</taxon>
        <taxon>Bacillota</taxon>
        <taxon>Clostridia</taxon>
        <taxon>Christensenellales</taxon>
        <taxon>Christensenellaceae</taxon>
        <taxon>Candidatus Borkfalkia</taxon>
    </lineage>
</organism>
<protein>
    <submittedName>
        <fullName evidence="3">23S rRNA (Adenine(2503)-C(2))-methyltransferase RlmN</fullName>
    </submittedName>
</protein>
<dbReference type="GO" id="GO:0070475">
    <property type="term" value="P:rRNA base methylation"/>
    <property type="evidence" value="ECO:0007669"/>
    <property type="project" value="TreeGrafter"/>
</dbReference>
<dbReference type="EMBL" id="DXCF01000038">
    <property type="protein sequence ID" value="HIZ10332.1"/>
    <property type="molecule type" value="Genomic_DNA"/>
</dbReference>
<evidence type="ECO:0000313" key="3">
    <source>
        <dbReference type="EMBL" id="HIZ10332.1"/>
    </source>
</evidence>
<dbReference type="PANTHER" id="PTHR30544">
    <property type="entry name" value="23S RRNA METHYLTRANSFERASE"/>
    <property type="match status" value="1"/>
</dbReference>
<keyword evidence="2" id="KW-0004">4Fe-4S</keyword>
<evidence type="ECO:0000256" key="2">
    <source>
        <dbReference type="ARBA" id="ARBA00022485"/>
    </source>
</evidence>